<keyword evidence="1 6" id="KW-0963">Cytoplasm</keyword>
<feature type="region of interest" description="Domain I" evidence="6">
    <location>
        <begin position="1"/>
        <end position="64"/>
    </location>
</feature>
<keyword evidence="3 6" id="KW-0238">DNA-binding</keyword>
<dbReference type="InterPro" id="IPR036267">
    <property type="entry name" value="RuvA_C_sf"/>
</dbReference>
<feature type="domain" description="Helix-hairpin-helix DNA-binding motif class 1" evidence="8">
    <location>
        <begin position="108"/>
        <end position="127"/>
    </location>
</feature>
<dbReference type="GO" id="GO:0005524">
    <property type="term" value="F:ATP binding"/>
    <property type="evidence" value="ECO:0007669"/>
    <property type="project" value="InterPro"/>
</dbReference>
<evidence type="ECO:0000256" key="1">
    <source>
        <dbReference type="ARBA" id="ARBA00022490"/>
    </source>
</evidence>
<dbReference type="OrthoDB" id="5293449at2"/>
<dbReference type="RefSeq" id="WP_068138492.1">
    <property type="nucleotide sequence ID" value="NZ_AP014924.1"/>
</dbReference>
<dbReference type="GO" id="GO:0006281">
    <property type="term" value="P:DNA repair"/>
    <property type="evidence" value="ECO:0007669"/>
    <property type="project" value="UniProtKB-UniRule"/>
</dbReference>
<sequence length="233" mass="24871">MIRRLRGRLAAVDAGELVVDAGGVGYQVFCTTSDLARLPRLGETVELEVHTLLREDALQLYGFLEDRDRRHFLRLLQVSGVGPRMALQILSALPGDRLVEAVRSGDVQQLVRVPGIGKKTAQRLLLELAGAFDRELPAAAAAWPGGLAGPVREAEEALMTLGYREAEARDAVERALAVWREERAPRTSGREGETATAGGSPGTGAAGDGAALPPVADLIRRALKLMGSERHGA</sequence>
<accession>A0A0K2SMG0</accession>
<dbReference type="GO" id="GO:0005737">
    <property type="term" value="C:cytoplasm"/>
    <property type="evidence" value="ECO:0007669"/>
    <property type="project" value="UniProtKB-SubCell"/>
</dbReference>
<dbReference type="Pfam" id="PF14520">
    <property type="entry name" value="HHH_5"/>
    <property type="match status" value="1"/>
</dbReference>
<protein>
    <recommendedName>
        <fullName evidence="6">Holliday junction branch migration complex subunit RuvA</fullName>
    </recommendedName>
</protein>
<dbReference type="GO" id="GO:0009379">
    <property type="term" value="C:Holliday junction helicase complex"/>
    <property type="evidence" value="ECO:0007669"/>
    <property type="project" value="InterPro"/>
</dbReference>
<organism evidence="9 10">
    <name type="scientific">Limnochorda pilosa</name>
    <dbReference type="NCBI Taxonomy" id="1555112"/>
    <lineage>
        <taxon>Bacteria</taxon>
        <taxon>Bacillati</taxon>
        <taxon>Bacillota</taxon>
        <taxon>Limnochordia</taxon>
        <taxon>Limnochordales</taxon>
        <taxon>Limnochordaceae</taxon>
        <taxon>Limnochorda</taxon>
    </lineage>
</organism>
<comment type="similarity">
    <text evidence="6">Belongs to the RuvA family.</text>
</comment>
<dbReference type="InterPro" id="IPR013849">
    <property type="entry name" value="DNA_helicase_Holl-junc_RuvA_I"/>
</dbReference>
<comment type="function">
    <text evidence="6">The RuvA-RuvB-RuvC complex processes Holliday junction (HJ) DNA during genetic recombination and DNA repair, while the RuvA-RuvB complex plays an important role in the rescue of blocked DNA replication forks via replication fork reversal (RFR). RuvA specifically binds to HJ cruciform DNA, conferring on it an open structure. The RuvB hexamer acts as an ATP-dependent pump, pulling dsDNA into and through the RuvAB complex. HJ branch migration allows RuvC to scan DNA until it finds its consensus sequence, where it cleaves and resolves the cruciform DNA.</text>
</comment>
<dbReference type="AlphaFoldDB" id="A0A0K2SMG0"/>
<name>A0A0K2SMG0_LIMPI</name>
<dbReference type="GO" id="GO:0000400">
    <property type="term" value="F:four-way junction DNA binding"/>
    <property type="evidence" value="ECO:0007669"/>
    <property type="project" value="UniProtKB-UniRule"/>
</dbReference>
<dbReference type="SUPFAM" id="SSF50249">
    <property type="entry name" value="Nucleic acid-binding proteins"/>
    <property type="match status" value="1"/>
</dbReference>
<evidence type="ECO:0000256" key="5">
    <source>
        <dbReference type="ARBA" id="ARBA00023204"/>
    </source>
</evidence>
<dbReference type="GO" id="GO:0006310">
    <property type="term" value="P:DNA recombination"/>
    <property type="evidence" value="ECO:0007669"/>
    <property type="project" value="UniProtKB-UniRule"/>
</dbReference>
<keyword evidence="9" id="KW-0378">Hydrolase</keyword>
<proteinExistence type="inferred from homology"/>
<feature type="region of interest" description="Domain III" evidence="6">
    <location>
        <begin position="148"/>
        <end position="233"/>
    </location>
</feature>
<dbReference type="Gene3D" id="1.10.8.10">
    <property type="entry name" value="DNA helicase RuvA subunit, C-terminal domain"/>
    <property type="match status" value="1"/>
</dbReference>
<dbReference type="InterPro" id="IPR012340">
    <property type="entry name" value="NA-bd_OB-fold"/>
</dbReference>
<dbReference type="InterPro" id="IPR003583">
    <property type="entry name" value="Hlx-hairpin-Hlx_DNA-bd_motif"/>
</dbReference>
<evidence type="ECO:0000313" key="9">
    <source>
        <dbReference type="EMBL" id="BAS28318.1"/>
    </source>
</evidence>
<comment type="domain">
    <text evidence="6">Has three domains with a flexible linker between the domains II and III and assumes an 'L' shape. Domain III is highly mobile and contacts RuvB.</text>
</comment>
<dbReference type="EMBL" id="AP014924">
    <property type="protein sequence ID" value="BAS28318.1"/>
    <property type="molecule type" value="Genomic_DNA"/>
</dbReference>
<feature type="region of interest" description="Disordered" evidence="7">
    <location>
        <begin position="180"/>
        <end position="211"/>
    </location>
</feature>
<evidence type="ECO:0000256" key="2">
    <source>
        <dbReference type="ARBA" id="ARBA00022763"/>
    </source>
</evidence>
<feature type="compositionally biased region" description="Basic and acidic residues" evidence="7">
    <location>
        <begin position="180"/>
        <end position="193"/>
    </location>
</feature>
<dbReference type="Pfam" id="PF07499">
    <property type="entry name" value="RuvA_C"/>
    <property type="match status" value="1"/>
</dbReference>
<evidence type="ECO:0000256" key="7">
    <source>
        <dbReference type="SAM" id="MobiDB-lite"/>
    </source>
</evidence>
<keyword evidence="10" id="KW-1185">Reference proteome</keyword>
<dbReference type="GO" id="GO:0009378">
    <property type="term" value="F:four-way junction helicase activity"/>
    <property type="evidence" value="ECO:0007669"/>
    <property type="project" value="InterPro"/>
</dbReference>
<keyword evidence="4 6" id="KW-0233">DNA recombination</keyword>
<dbReference type="Proteomes" id="UP000065807">
    <property type="component" value="Chromosome"/>
</dbReference>
<reference evidence="10" key="1">
    <citation type="submission" date="2015-07" db="EMBL/GenBank/DDBJ databases">
        <title>Complete genome sequence and phylogenetic analysis of Limnochorda pilosa.</title>
        <authorList>
            <person name="Watanabe M."/>
            <person name="Kojima H."/>
            <person name="Fukui M."/>
        </authorList>
    </citation>
    <scope>NUCLEOTIDE SEQUENCE [LARGE SCALE GENOMIC DNA]</scope>
    <source>
        <strain evidence="10">HC45</strain>
    </source>
</reference>
<dbReference type="HAMAP" id="MF_00031">
    <property type="entry name" value="DNA_HJ_migration_RuvA"/>
    <property type="match status" value="1"/>
</dbReference>
<feature type="domain" description="Helix-hairpin-helix DNA-binding motif class 1" evidence="8">
    <location>
        <begin position="73"/>
        <end position="92"/>
    </location>
</feature>
<gene>
    <name evidence="6" type="primary">ruvA</name>
    <name evidence="9" type="ORF">LIP_2478</name>
</gene>
<evidence type="ECO:0000259" key="8">
    <source>
        <dbReference type="SMART" id="SM00278"/>
    </source>
</evidence>
<dbReference type="InterPro" id="IPR011114">
    <property type="entry name" value="RuvA_C"/>
</dbReference>
<keyword evidence="9" id="KW-0547">Nucleotide-binding</keyword>
<dbReference type="SUPFAM" id="SSF46929">
    <property type="entry name" value="DNA helicase RuvA subunit, C-terminal domain"/>
    <property type="match status" value="1"/>
</dbReference>
<reference evidence="10" key="2">
    <citation type="journal article" date="2016" name="Int. J. Syst. Evol. Microbiol.">
        <title>Complete genome sequence and cell structure of Limnochorda pilosa, a Gram-negative spore-former within the phylum Firmicutes.</title>
        <authorList>
            <person name="Watanabe M."/>
            <person name="Kojima H."/>
            <person name="Fukui M."/>
        </authorList>
    </citation>
    <scope>NUCLEOTIDE SEQUENCE [LARGE SCALE GENOMIC DNA]</scope>
    <source>
        <strain evidence="10">HC45</strain>
    </source>
</reference>
<evidence type="ECO:0000256" key="6">
    <source>
        <dbReference type="HAMAP-Rule" id="MF_00031"/>
    </source>
</evidence>
<dbReference type="NCBIfam" id="TIGR00084">
    <property type="entry name" value="ruvA"/>
    <property type="match status" value="1"/>
</dbReference>
<keyword evidence="9" id="KW-0347">Helicase</keyword>
<dbReference type="Gene3D" id="1.10.150.20">
    <property type="entry name" value="5' to 3' exonuclease, C-terminal subdomain"/>
    <property type="match status" value="1"/>
</dbReference>
<dbReference type="SMART" id="SM00278">
    <property type="entry name" value="HhH1"/>
    <property type="match status" value="2"/>
</dbReference>
<dbReference type="GO" id="GO:0048476">
    <property type="term" value="C:Holliday junction resolvase complex"/>
    <property type="evidence" value="ECO:0007669"/>
    <property type="project" value="UniProtKB-UniRule"/>
</dbReference>
<comment type="subcellular location">
    <subcellularLocation>
        <location evidence="6">Cytoplasm</location>
    </subcellularLocation>
</comment>
<keyword evidence="9" id="KW-0067">ATP-binding</keyword>
<keyword evidence="5 6" id="KW-0234">DNA repair</keyword>
<dbReference type="STRING" id="1555112.LIP_2478"/>
<dbReference type="Gene3D" id="2.40.50.140">
    <property type="entry name" value="Nucleic acid-binding proteins"/>
    <property type="match status" value="1"/>
</dbReference>
<comment type="caution">
    <text evidence="6">Lacks conserved residue(s) required for the propagation of feature annotation.</text>
</comment>
<comment type="subunit">
    <text evidence="6">Homotetramer. Forms an RuvA(8)-RuvB(12)-Holliday junction (HJ) complex. HJ DNA is sandwiched between 2 RuvA tetramers; dsDNA enters through RuvA and exits via RuvB. An RuvB hexamer assembles on each DNA strand where it exits the tetramer. Each RuvB hexamer is contacted by two RuvA subunits (via domain III) on 2 adjacent RuvB subunits; this complex drives branch migration. In the full resolvosome a probable DNA-RuvA(4)-RuvB(12)-RuvC(2) complex forms which resolves the HJ.</text>
</comment>
<evidence type="ECO:0000256" key="4">
    <source>
        <dbReference type="ARBA" id="ARBA00023172"/>
    </source>
</evidence>
<dbReference type="InterPro" id="IPR000085">
    <property type="entry name" value="RuvA"/>
</dbReference>
<dbReference type="CDD" id="cd14332">
    <property type="entry name" value="UBA_RuvA_C"/>
    <property type="match status" value="1"/>
</dbReference>
<evidence type="ECO:0000313" key="10">
    <source>
        <dbReference type="Proteomes" id="UP000065807"/>
    </source>
</evidence>
<keyword evidence="2 6" id="KW-0227">DNA damage</keyword>
<dbReference type="InterPro" id="IPR010994">
    <property type="entry name" value="RuvA_2-like"/>
</dbReference>
<dbReference type="PATRIC" id="fig|1555112.3.peg.2527"/>
<dbReference type="KEGG" id="lpil:LIP_2478"/>
<dbReference type="Pfam" id="PF01330">
    <property type="entry name" value="RuvA_N"/>
    <property type="match status" value="1"/>
</dbReference>
<evidence type="ECO:0000256" key="3">
    <source>
        <dbReference type="ARBA" id="ARBA00023125"/>
    </source>
</evidence>
<dbReference type="SUPFAM" id="SSF47781">
    <property type="entry name" value="RuvA domain 2-like"/>
    <property type="match status" value="1"/>
</dbReference>